<name>A0ABT6YTC6_9BACT</name>
<dbReference type="PANTHER" id="PTHR43581:SF2">
    <property type="entry name" value="EXCINUCLEASE ATPASE SUBUNIT"/>
    <property type="match status" value="1"/>
</dbReference>
<gene>
    <name evidence="2" type="ORF">QM480_21140</name>
</gene>
<reference evidence="2 3" key="1">
    <citation type="submission" date="2023-05" db="EMBL/GenBank/DDBJ databases">
        <title>Novel species of genus Flectobacillus isolated from stream in China.</title>
        <authorList>
            <person name="Lu H."/>
        </authorList>
    </citation>
    <scope>NUCLEOTIDE SEQUENCE [LARGE SCALE GENOMIC DNA]</scope>
    <source>
        <strain evidence="2 3">DC10W</strain>
    </source>
</reference>
<dbReference type="SUPFAM" id="SSF52540">
    <property type="entry name" value="P-loop containing nucleoside triphosphate hydrolases"/>
    <property type="match status" value="1"/>
</dbReference>
<dbReference type="PANTHER" id="PTHR43581">
    <property type="entry name" value="ATP/GTP PHOSPHATASE"/>
    <property type="match status" value="1"/>
</dbReference>
<dbReference type="EMBL" id="JASHID010000021">
    <property type="protein sequence ID" value="MDI9866857.1"/>
    <property type="molecule type" value="Genomic_DNA"/>
</dbReference>
<feature type="domain" description="Endonuclease GajA/Old nuclease/RecF-like AAA" evidence="1">
    <location>
        <begin position="3"/>
        <end position="304"/>
    </location>
</feature>
<proteinExistence type="predicted"/>
<sequence>MGEKLIVKDFGPISSATLDIKKITVFIGPQGSGKSSLAKLLAIFNNPNFLVDAYIGKKIEDYFSRFQIQYFLKSSSSFEYSSNNFQAKFKDNDFSLQVANEENFLETSVKSYFPSLQSLKNEWFRNNERVQRGTSNMNTILTSIVLPSLLKNITTLIHQTKYLPTDRIFISSISDSILGLLTANIALQKSTIEFGNYFEIARTHVSNLPIEYLNIAYKYENGRNLIYYNEQDSVPLSASASGHQSSIPLHVTIEHFSKEGDNLFIVEEPELNLFPITQKNLIQFLIEKCGDNNRLVITTHSPYVLSTINNLLFAYQTAKAIPDKEAELASIIPKSQWINPKDFSAYYVGEDKEGNKGGVKSIFNEKTGLISENELDEISDSLGDDFDSIMQIYKMRNRER</sequence>
<evidence type="ECO:0000313" key="3">
    <source>
        <dbReference type="Proteomes" id="UP001236569"/>
    </source>
</evidence>
<dbReference type="InterPro" id="IPR051396">
    <property type="entry name" value="Bact_Antivir_Def_Nuclease"/>
</dbReference>
<organism evidence="2 3">
    <name type="scientific">Flectobacillus longus</name>
    <dbReference type="NCBI Taxonomy" id="2984207"/>
    <lineage>
        <taxon>Bacteria</taxon>
        <taxon>Pseudomonadati</taxon>
        <taxon>Bacteroidota</taxon>
        <taxon>Cytophagia</taxon>
        <taxon>Cytophagales</taxon>
        <taxon>Flectobacillaceae</taxon>
        <taxon>Flectobacillus</taxon>
    </lineage>
</organism>
<dbReference type="RefSeq" id="WP_283371598.1">
    <property type="nucleotide sequence ID" value="NZ_JASHID010000021.1"/>
</dbReference>
<dbReference type="InterPro" id="IPR041685">
    <property type="entry name" value="AAA_GajA/Old/RecF-like"/>
</dbReference>
<dbReference type="Proteomes" id="UP001236569">
    <property type="component" value="Unassembled WGS sequence"/>
</dbReference>
<accession>A0ABT6YTC6</accession>
<protein>
    <submittedName>
        <fullName evidence="2">AAA family ATPase</fullName>
    </submittedName>
</protein>
<dbReference type="InterPro" id="IPR027417">
    <property type="entry name" value="P-loop_NTPase"/>
</dbReference>
<dbReference type="Pfam" id="PF13175">
    <property type="entry name" value="AAA_15"/>
    <property type="match status" value="1"/>
</dbReference>
<keyword evidence="3" id="KW-1185">Reference proteome</keyword>
<evidence type="ECO:0000313" key="2">
    <source>
        <dbReference type="EMBL" id="MDI9866857.1"/>
    </source>
</evidence>
<dbReference type="Gene3D" id="3.40.50.300">
    <property type="entry name" value="P-loop containing nucleotide triphosphate hydrolases"/>
    <property type="match status" value="1"/>
</dbReference>
<comment type="caution">
    <text evidence="2">The sequence shown here is derived from an EMBL/GenBank/DDBJ whole genome shotgun (WGS) entry which is preliminary data.</text>
</comment>
<evidence type="ECO:0000259" key="1">
    <source>
        <dbReference type="Pfam" id="PF13175"/>
    </source>
</evidence>